<dbReference type="GO" id="GO:0071555">
    <property type="term" value="P:cell wall organization"/>
    <property type="evidence" value="ECO:0007669"/>
    <property type="project" value="UniProtKB-KW"/>
</dbReference>
<evidence type="ECO:0000256" key="4">
    <source>
        <dbReference type="ARBA" id="ARBA00022525"/>
    </source>
</evidence>
<evidence type="ECO:0000256" key="5">
    <source>
        <dbReference type="ARBA" id="ARBA00022801"/>
    </source>
</evidence>
<evidence type="ECO:0000256" key="8">
    <source>
        <dbReference type="RuleBase" id="RU361169"/>
    </source>
</evidence>
<evidence type="ECO:0000313" key="11">
    <source>
        <dbReference type="Proteomes" id="UP000826271"/>
    </source>
</evidence>
<dbReference type="GO" id="GO:0004650">
    <property type="term" value="F:polygalacturonase activity"/>
    <property type="evidence" value="ECO:0007669"/>
    <property type="project" value="InterPro"/>
</dbReference>
<keyword evidence="6 8" id="KW-0326">Glycosidase</keyword>
<organism evidence="9 11">
    <name type="scientific">Buddleja alternifolia</name>
    <dbReference type="NCBI Taxonomy" id="168488"/>
    <lineage>
        <taxon>Eukaryota</taxon>
        <taxon>Viridiplantae</taxon>
        <taxon>Streptophyta</taxon>
        <taxon>Embryophyta</taxon>
        <taxon>Tracheophyta</taxon>
        <taxon>Spermatophyta</taxon>
        <taxon>Magnoliopsida</taxon>
        <taxon>eudicotyledons</taxon>
        <taxon>Gunneridae</taxon>
        <taxon>Pentapetalae</taxon>
        <taxon>asterids</taxon>
        <taxon>lamiids</taxon>
        <taxon>Lamiales</taxon>
        <taxon>Scrophulariaceae</taxon>
        <taxon>Buddlejeae</taxon>
        <taxon>Buddleja</taxon>
    </lineage>
</organism>
<name>A0AAV6W3M0_9LAMI</name>
<sequence>MANLEGDCGMTKACLVLGVAFLLSINGIECNPLGTLLPSGETIFDVMKYGAKANGRIDDGMAIIRAWNGACNAKGPAKVLIPRGEYKAGEIVFAGPCTAQRPITIEIQGNLLADTDLSAYTQGAWIMVERVDGVVITGGGTINGRGQSSWKFSPSTVSMKFELVTNTSMHNLNFMDSMGFHIKAIDSNDLSFSNLKITAPGNSPNTDGIHLSNSTNVNIADSIIGTGGDCISTNDDSKKIIVDRVTCSPGHGISVWSQGKLKDETNLKEVTVIGTTNVARIKTDHP</sequence>
<comment type="subcellular location">
    <subcellularLocation>
        <location evidence="1">Secreted</location>
        <location evidence="1">Cell wall</location>
    </subcellularLocation>
</comment>
<protein>
    <submittedName>
        <fullName evidence="9">Uncharacterized protein</fullName>
    </submittedName>
</protein>
<evidence type="ECO:0000256" key="3">
    <source>
        <dbReference type="ARBA" id="ARBA00022512"/>
    </source>
</evidence>
<dbReference type="Gene3D" id="2.160.20.10">
    <property type="entry name" value="Single-stranded right-handed beta-helix, Pectin lyase-like"/>
    <property type="match status" value="1"/>
</dbReference>
<keyword evidence="4" id="KW-0964">Secreted</keyword>
<comment type="caution">
    <text evidence="9">The sequence shown here is derived from an EMBL/GenBank/DDBJ whole genome shotgun (WGS) entry which is preliminary data.</text>
</comment>
<evidence type="ECO:0000313" key="10">
    <source>
        <dbReference type="EMBL" id="KAG8370633.1"/>
    </source>
</evidence>
<gene>
    <name evidence="10" type="ORF">BUALT_Bualt13G0003600</name>
    <name evidence="9" type="ORF">BUALT_BualtUnG0028500</name>
</gene>
<dbReference type="Proteomes" id="UP000826271">
    <property type="component" value="Unassembled WGS sequence"/>
</dbReference>
<dbReference type="InterPro" id="IPR012334">
    <property type="entry name" value="Pectin_lyas_fold"/>
</dbReference>
<proteinExistence type="inferred from homology"/>
<dbReference type="PANTHER" id="PTHR31375">
    <property type="match status" value="1"/>
</dbReference>
<keyword evidence="5 8" id="KW-0378">Hydrolase</keyword>
<evidence type="ECO:0000256" key="7">
    <source>
        <dbReference type="ARBA" id="ARBA00023316"/>
    </source>
</evidence>
<accession>A0AAV6W3M0</accession>
<dbReference type="InterPro" id="IPR000743">
    <property type="entry name" value="Glyco_hydro_28"/>
</dbReference>
<reference evidence="9" key="1">
    <citation type="submission" date="2019-10" db="EMBL/GenBank/DDBJ databases">
        <authorList>
            <person name="Zhang R."/>
            <person name="Pan Y."/>
            <person name="Wang J."/>
            <person name="Ma R."/>
            <person name="Yu S."/>
        </authorList>
    </citation>
    <scope>NUCLEOTIDE SEQUENCE</scope>
    <source>
        <strain evidence="9">LA-IB0</strain>
        <tissue evidence="9">Leaf</tissue>
    </source>
</reference>
<evidence type="ECO:0000256" key="2">
    <source>
        <dbReference type="ARBA" id="ARBA00008834"/>
    </source>
</evidence>
<dbReference type="EMBL" id="WHWC01000013">
    <property type="protein sequence ID" value="KAG8370633.1"/>
    <property type="molecule type" value="Genomic_DNA"/>
</dbReference>
<keyword evidence="3" id="KW-0134">Cell wall</keyword>
<dbReference type="EMBL" id="WHWC01000226">
    <property type="protein sequence ID" value="KAG8362877.1"/>
    <property type="molecule type" value="Genomic_DNA"/>
</dbReference>
<evidence type="ECO:0000256" key="6">
    <source>
        <dbReference type="ARBA" id="ARBA00023295"/>
    </source>
</evidence>
<dbReference type="SUPFAM" id="SSF51126">
    <property type="entry name" value="Pectin lyase-like"/>
    <property type="match status" value="1"/>
</dbReference>
<keyword evidence="11" id="KW-1185">Reference proteome</keyword>
<dbReference type="GO" id="GO:0005975">
    <property type="term" value="P:carbohydrate metabolic process"/>
    <property type="evidence" value="ECO:0007669"/>
    <property type="project" value="InterPro"/>
</dbReference>
<dbReference type="AlphaFoldDB" id="A0AAV6W3M0"/>
<evidence type="ECO:0000313" key="9">
    <source>
        <dbReference type="EMBL" id="KAG8362877.1"/>
    </source>
</evidence>
<evidence type="ECO:0000256" key="1">
    <source>
        <dbReference type="ARBA" id="ARBA00004191"/>
    </source>
</evidence>
<dbReference type="InterPro" id="IPR011050">
    <property type="entry name" value="Pectin_lyase_fold/virulence"/>
</dbReference>
<dbReference type="Pfam" id="PF00295">
    <property type="entry name" value="Glyco_hydro_28"/>
    <property type="match status" value="1"/>
</dbReference>
<keyword evidence="7" id="KW-0961">Cell wall biogenesis/degradation</keyword>
<comment type="similarity">
    <text evidence="2 8">Belongs to the glycosyl hydrolase 28 family.</text>
</comment>